<feature type="compositionally biased region" description="Polar residues" evidence="1">
    <location>
        <begin position="10"/>
        <end position="23"/>
    </location>
</feature>
<dbReference type="AlphaFoldDB" id="A0AAF0UXZ9"/>
<protein>
    <submittedName>
        <fullName evidence="2">Uncharacterized protein</fullName>
    </submittedName>
</protein>
<proteinExistence type="predicted"/>
<reference evidence="2" key="1">
    <citation type="submission" date="2023-08" db="EMBL/GenBank/DDBJ databases">
        <title>A de novo genome assembly of Solanum verrucosum Schlechtendal, a Mexican diploid species geographically isolated from the other diploid A-genome species in potato relatives.</title>
        <authorList>
            <person name="Hosaka K."/>
        </authorList>
    </citation>
    <scope>NUCLEOTIDE SEQUENCE</scope>
    <source>
        <tissue evidence="2">Young leaves</tissue>
    </source>
</reference>
<dbReference type="Proteomes" id="UP001234989">
    <property type="component" value="Chromosome 11"/>
</dbReference>
<evidence type="ECO:0000313" key="3">
    <source>
        <dbReference type="Proteomes" id="UP001234989"/>
    </source>
</evidence>
<accession>A0AAF0UXZ9</accession>
<sequence>MSAKMRVCSGANNGSRVSATSRV</sequence>
<feature type="region of interest" description="Disordered" evidence="1">
    <location>
        <begin position="1"/>
        <end position="23"/>
    </location>
</feature>
<evidence type="ECO:0000313" key="2">
    <source>
        <dbReference type="EMBL" id="WMV54552.1"/>
    </source>
</evidence>
<dbReference type="EMBL" id="CP133622">
    <property type="protein sequence ID" value="WMV54552.1"/>
    <property type="molecule type" value="Genomic_DNA"/>
</dbReference>
<evidence type="ECO:0000256" key="1">
    <source>
        <dbReference type="SAM" id="MobiDB-lite"/>
    </source>
</evidence>
<name>A0AAF0UXZ9_SOLVR</name>
<gene>
    <name evidence="2" type="ORF">MTR67_047937</name>
</gene>
<organism evidence="2 3">
    <name type="scientific">Solanum verrucosum</name>
    <dbReference type="NCBI Taxonomy" id="315347"/>
    <lineage>
        <taxon>Eukaryota</taxon>
        <taxon>Viridiplantae</taxon>
        <taxon>Streptophyta</taxon>
        <taxon>Embryophyta</taxon>
        <taxon>Tracheophyta</taxon>
        <taxon>Spermatophyta</taxon>
        <taxon>Magnoliopsida</taxon>
        <taxon>eudicotyledons</taxon>
        <taxon>Gunneridae</taxon>
        <taxon>Pentapetalae</taxon>
        <taxon>asterids</taxon>
        <taxon>lamiids</taxon>
        <taxon>Solanales</taxon>
        <taxon>Solanaceae</taxon>
        <taxon>Solanoideae</taxon>
        <taxon>Solaneae</taxon>
        <taxon>Solanum</taxon>
    </lineage>
</organism>
<keyword evidence="3" id="KW-1185">Reference proteome</keyword>